<gene>
    <name evidence="2" type="ORF">WBAD_1246</name>
</gene>
<sequence>MHGNNDPNKKVPDSGRTRIDKKYLDPKRIDNFSDMIKREQERMKQNQSSSSKSGQGSSK</sequence>
<feature type="compositionally biased region" description="Low complexity" evidence="1">
    <location>
        <begin position="47"/>
        <end position="59"/>
    </location>
</feature>
<protein>
    <submittedName>
        <fullName evidence="2">Uncharacterized protein</fullName>
    </submittedName>
</protein>
<organism evidence="2">
    <name type="scientific">Wolbachia endosymbiont of Aleurodicus dispersus</name>
    <dbReference type="NCBI Taxonomy" id="1288877"/>
    <lineage>
        <taxon>Bacteria</taxon>
        <taxon>Pseudomonadati</taxon>
        <taxon>Pseudomonadota</taxon>
        <taxon>Alphaproteobacteria</taxon>
        <taxon>Rickettsiales</taxon>
        <taxon>Anaplasmataceae</taxon>
        <taxon>Wolbachieae</taxon>
        <taxon>Wolbachia</taxon>
    </lineage>
</organism>
<proteinExistence type="predicted"/>
<reference evidence="2" key="1">
    <citation type="submission" date="2018-04" db="EMBL/GenBank/DDBJ databases">
        <authorList>
            <person name="Go L.Y."/>
            <person name="Mitchell J.A."/>
        </authorList>
    </citation>
    <scope>NUCLEOTIDE SEQUENCE</scope>
    <source>
        <strain evidence="2">WBAD</strain>
    </source>
</reference>
<accession>A0A3B0IWR5</accession>
<dbReference type="AlphaFoldDB" id="A0A3B0IWR5"/>
<feature type="region of interest" description="Disordered" evidence="1">
    <location>
        <begin position="1"/>
        <end position="59"/>
    </location>
</feature>
<dbReference type="EMBL" id="OUNE01000225">
    <property type="protein sequence ID" value="SPP33560.1"/>
    <property type="molecule type" value="Genomic_DNA"/>
</dbReference>
<feature type="compositionally biased region" description="Basic and acidic residues" evidence="1">
    <location>
        <begin position="7"/>
        <end position="44"/>
    </location>
</feature>
<evidence type="ECO:0000256" key="1">
    <source>
        <dbReference type="SAM" id="MobiDB-lite"/>
    </source>
</evidence>
<evidence type="ECO:0000313" key="2">
    <source>
        <dbReference type="EMBL" id="SPP33560.1"/>
    </source>
</evidence>
<name>A0A3B0IWR5_9RICK</name>